<dbReference type="OrthoDB" id="5119430at2"/>
<evidence type="ECO:0000313" key="2">
    <source>
        <dbReference type="EMBL" id="TFC81155.1"/>
    </source>
</evidence>
<keyword evidence="1" id="KW-0812">Transmembrane</keyword>
<name>A0A4R8XQ45_9MICO</name>
<comment type="caution">
    <text evidence="2">The sequence shown here is derived from an EMBL/GenBank/DDBJ whole genome shotgun (WGS) entry which is preliminary data.</text>
</comment>
<gene>
    <name evidence="2" type="ORF">E3T23_06565</name>
</gene>
<accession>A0A4R8XQ45</accession>
<feature type="transmembrane region" description="Helical" evidence="1">
    <location>
        <begin position="39"/>
        <end position="63"/>
    </location>
</feature>
<evidence type="ECO:0000256" key="1">
    <source>
        <dbReference type="SAM" id="Phobius"/>
    </source>
</evidence>
<dbReference type="EMBL" id="SOGN01000035">
    <property type="protein sequence ID" value="TFC81155.1"/>
    <property type="molecule type" value="Genomic_DNA"/>
</dbReference>
<reference evidence="2 3" key="1">
    <citation type="submission" date="2019-03" db="EMBL/GenBank/DDBJ databases">
        <title>Genomics of glacier-inhabiting Cryobacterium strains.</title>
        <authorList>
            <person name="Liu Q."/>
            <person name="Xin Y.-H."/>
        </authorList>
    </citation>
    <scope>NUCLEOTIDE SEQUENCE [LARGE SCALE GENOMIC DNA]</scope>
    <source>
        <strain evidence="2 3">TMT2-48-2</strain>
    </source>
</reference>
<sequence>MLARLKAVGGLLLVLAGFGLGLGLVSVPLSQTGKWFLALPPQTMAVVASVSALLIVPIITYFTTKSLEQGKSRENAVRQQKTEFYDRLIQQLISTLGIASGGKATSDEMLAIFASVPAPLLTFGSGGVIRAWNHFTRVGREKSGDTKAVMIAFEGLLRAIRNDLGHKDFLYEKGELIGVFLKDANTVFGSPKKASVPVRQIPTT</sequence>
<dbReference type="AlphaFoldDB" id="A0A4R8XQ45"/>
<proteinExistence type="predicted"/>
<dbReference type="RefSeq" id="WP_134369586.1">
    <property type="nucleotide sequence ID" value="NZ_SOGN01000035.1"/>
</dbReference>
<evidence type="ECO:0000313" key="3">
    <source>
        <dbReference type="Proteomes" id="UP000298433"/>
    </source>
</evidence>
<keyword evidence="3" id="KW-1185">Reference proteome</keyword>
<dbReference type="Proteomes" id="UP000298433">
    <property type="component" value="Unassembled WGS sequence"/>
</dbReference>
<protein>
    <submittedName>
        <fullName evidence="2">Uncharacterized protein</fullName>
    </submittedName>
</protein>
<keyword evidence="1" id="KW-0472">Membrane</keyword>
<keyword evidence="1" id="KW-1133">Transmembrane helix</keyword>
<organism evidence="2 3">
    <name type="scientific">Cryobacterium cheniae</name>
    <dbReference type="NCBI Taxonomy" id="1259262"/>
    <lineage>
        <taxon>Bacteria</taxon>
        <taxon>Bacillati</taxon>
        <taxon>Actinomycetota</taxon>
        <taxon>Actinomycetes</taxon>
        <taxon>Micrococcales</taxon>
        <taxon>Microbacteriaceae</taxon>
        <taxon>Cryobacterium</taxon>
    </lineage>
</organism>